<keyword evidence="2" id="KW-1185">Reference proteome</keyword>
<protein>
    <submittedName>
        <fullName evidence="1">Uncharacterized protein</fullName>
    </submittedName>
</protein>
<reference evidence="1 2" key="1">
    <citation type="submission" date="2024-02" db="EMBL/GenBank/DDBJ databases">
        <title>Chromosome-scale genome assembly of the rough periwinkle Littorina saxatilis.</title>
        <authorList>
            <person name="De Jode A."/>
            <person name="Faria R."/>
            <person name="Formenti G."/>
            <person name="Sims Y."/>
            <person name="Smith T.P."/>
            <person name="Tracey A."/>
            <person name="Wood J.M.D."/>
            <person name="Zagrodzka Z.B."/>
            <person name="Johannesson K."/>
            <person name="Butlin R.K."/>
            <person name="Leder E.H."/>
        </authorList>
    </citation>
    <scope>NUCLEOTIDE SEQUENCE [LARGE SCALE GENOMIC DNA]</scope>
    <source>
        <strain evidence="1">Snail1</strain>
        <tissue evidence="1">Muscle</tissue>
    </source>
</reference>
<evidence type="ECO:0000313" key="1">
    <source>
        <dbReference type="EMBL" id="KAK7110321.1"/>
    </source>
</evidence>
<accession>A0AAN9BPX9</accession>
<dbReference type="AlphaFoldDB" id="A0AAN9BPX9"/>
<organism evidence="1 2">
    <name type="scientific">Littorina saxatilis</name>
    <dbReference type="NCBI Taxonomy" id="31220"/>
    <lineage>
        <taxon>Eukaryota</taxon>
        <taxon>Metazoa</taxon>
        <taxon>Spiralia</taxon>
        <taxon>Lophotrochozoa</taxon>
        <taxon>Mollusca</taxon>
        <taxon>Gastropoda</taxon>
        <taxon>Caenogastropoda</taxon>
        <taxon>Littorinimorpha</taxon>
        <taxon>Littorinoidea</taxon>
        <taxon>Littorinidae</taxon>
        <taxon>Littorina</taxon>
    </lineage>
</organism>
<evidence type="ECO:0000313" key="2">
    <source>
        <dbReference type="Proteomes" id="UP001374579"/>
    </source>
</evidence>
<dbReference type="EMBL" id="JBAMIC010000003">
    <property type="protein sequence ID" value="KAK7110321.1"/>
    <property type="molecule type" value="Genomic_DNA"/>
</dbReference>
<sequence>MIDTFTFLKGVYQSQRGDMIDTFTFLKGVYQSQRGDMIDTFTFLKGVSQRGDMIDTFKFLKGVYQSQRPKFTKPQSTSYDTRGNSQKLFKNFVNTRVRRTFISERVVLDWNSLPDNAVAVDTVNGFKSKLDTYWNSTRNIYIPSCLC</sequence>
<name>A0AAN9BPX9_9CAEN</name>
<proteinExistence type="predicted"/>
<gene>
    <name evidence="1" type="ORF">V1264_014215</name>
</gene>
<comment type="caution">
    <text evidence="1">The sequence shown here is derived from an EMBL/GenBank/DDBJ whole genome shotgun (WGS) entry which is preliminary data.</text>
</comment>
<dbReference type="Proteomes" id="UP001374579">
    <property type="component" value="Unassembled WGS sequence"/>
</dbReference>